<protein>
    <submittedName>
        <fullName evidence="3">Uncharacterized protein</fullName>
    </submittedName>
</protein>
<gene>
    <name evidence="3" type="ORF">DND132_1846</name>
</gene>
<evidence type="ECO:0000256" key="1">
    <source>
        <dbReference type="SAM" id="MobiDB-lite"/>
    </source>
</evidence>
<evidence type="ECO:0000313" key="4">
    <source>
        <dbReference type="Proteomes" id="UP000007845"/>
    </source>
</evidence>
<proteinExistence type="predicted"/>
<name>F0JGD5_9BACT</name>
<feature type="chain" id="PRO_5003255031" evidence="2">
    <location>
        <begin position="23"/>
        <end position="136"/>
    </location>
</feature>
<sequence precursor="true">MKRLAALALVLALFACSGPGPDAERVDRLEAQVKSLEQEAAARDKALREELARVRGNLEDIRALLEADKDRSGDGGDAGSGAAPSDEELDAKAKSFVGENLDRLMELTRKLLDKMESQLDDTPPATEEPPATGDQI</sequence>
<dbReference type="PROSITE" id="PS51257">
    <property type="entry name" value="PROKAR_LIPOPROTEIN"/>
    <property type="match status" value="1"/>
</dbReference>
<feature type="region of interest" description="Disordered" evidence="1">
    <location>
        <begin position="66"/>
        <end position="90"/>
    </location>
</feature>
<evidence type="ECO:0000313" key="3">
    <source>
        <dbReference type="EMBL" id="EGB15052.1"/>
    </source>
</evidence>
<dbReference type="RefSeq" id="WP_014322479.1">
    <property type="nucleotide sequence ID" value="NC_016803.1"/>
</dbReference>
<evidence type="ECO:0000256" key="2">
    <source>
        <dbReference type="SAM" id="SignalP"/>
    </source>
</evidence>
<dbReference type="Proteomes" id="UP000007845">
    <property type="component" value="Chromosome"/>
</dbReference>
<feature type="signal peptide" evidence="2">
    <location>
        <begin position="1"/>
        <end position="22"/>
    </location>
</feature>
<feature type="region of interest" description="Disordered" evidence="1">
    <location>
        <begin position="112"/>
        <end position="136"/>
    </location>
</feature>
<reference evidence="3 4" key="1">
    <citation type="journal article" date="2011" name="J. Bacteriol.">
        <title>Genome sequence of the mercury-methylating strain Desulfovibrio desulfuricans ND132.</title>
        <authorList>
            <person name="Brown S.D."/>
            <person name="Gilmour C.C."/>
            <person name="Kucken A.M."/>
            <person name="Wall J.D."/>
            <person name="Elias D.A."/>
            <person name="Brandt C.C."/>
            <person name="Podar M."/>
            <person name="Chertkov O."/>
            <person name="Held B."/>
            <person name="Bruce D.C."/>
            <person name="Detter J.C."/>
            <person name="Tapia R."/>
            <person name="Han C.S."/>
            <person name="Goodwin L.A."/>
            <person name="Cheng J.F."/>
            <person name="Pitluck S."/>
            <person name="Woyke T."/>
            <person name="Mikhailova N."/>
            <person name="Ivanova N.N."/>
            <person name="Han J."/>
            <person name="Lucas S."/>
            <person name="Lapidus A.L."/>
            <person name="Land M.L."/>
            <person name="Hauser L.J."/>
            <person name="Palumbo A.V."/>
        </authorList>
    </citation>
    <scope>NUCLEOTIDE SEQUENCE [LARGE SCALE GENOMIC DNA]</scope>
    <source>
        <strain evidence="3 4">ND132</strain>
    </source>
</reference>
<dbReference type="EMBL" id="CP003220">
    <property type="protein sequence ID" value="EGB15052.1"/>
    <property type="molecule type" value="Genomic_DNA"/>
</dbReference>
<accession>F0JGD5</accession>
<organism evidence="3 4">
    <name type="scientific">Pseudodesulfovibrio mercurii</name>
    <dbReference type="NCBI Taxonomy" id="641491"/>
    <lineage>
        <taxon>Bacteria</taxon>
        <taxon>Pseudomonadati</taxon>
        <taxon>Thermodesulfobacteriota</taxon>
        <taxon>Desulfovibrionia</taxon>
        <taxon>Desulfovibrionales</taxon>
        <taxon>Desulfovibrionaceae</taxon>
    </lineage>
</organism>
<dbReference type="AlphaFoldDB" id="F0JGD5"/>
<dbReference type="KEGG" id="ddn:DND132_1846"/>
<dbReference type="eggNOG" id="ENOG5030TKH">
    <property type="taxonomic scope" value="Bacteria"/>
</dbReference>
<keyword evidence="4" id="KW-1185">Reference proteome</keyword>
<feature type="compositionally biased region" description="Low complexity" evidence="1">
    <location>
        <begin position="122"/>
        <end position="136"/>
    </location>
</feature>
<keyword evidence="2" id="KW-0732">Signal</keyword>
<dbReference type="STRING" id="641491.DND132_1846"/>
<dbReference type="OrthoDB" id="9855784at2"/>
<dbReference type="HOGENOM" id="CLU_1872078_0_0_7"/>